<feature type="compositionally biased region" description="Basic and acidic residues" evidence="1">
    <location>
        <begin position="1"/>
        <end position="17"/>
    </location>
</feature>
<protein>
    <recommendedName>
        <fullName evidence="4">C2H2-type domain-containing protein</fullName>
    </recommendedName>
</protein>
<evidence type="ECO:0000256" key="1">
    <source>
        <dbReference type="SAM" id="MobiDB-lite"/>
    </source>
</evidence>
<evidence type="ECO:0008006" key="4">
    <source>
        <dbReference type="Google" id="ProtNLM"/>
    </source>
</evidence>
<name>A0A7J6IWM3_COLFN</name>
<dbReference type="InParanoid" id="A0A7J6IWM3"/>
<evidence type="ECO:0000313" key="3">
    <source>
        <dbReference type="Proteomes" id="UP000011096"/>
    </source>
</evidence>
<dbReference type="PANTHER" id="PTHR38166:SF1">
    <property type="entry name" value="C2H2-TYPE DOMAIN-CONTAINING PROTEIN"/>
    <property type="match status" value="1"/>
</dbReference>
<proteinExistence type="predicted"/>
<comment type="caution">
    <text evidence="2">The sequence shown here is derived from an EMBL/GenBank/DDBJ whole genome shotgun (WGS) entry which is preliminary data.</text>
</comment>
<keyword evidence="3" id="KW-1185">Reference proteome</keyword>
<feature type="region of interest" description="Disordered" evidence="1">
    <location>
        <begin position="246"/>
        <end position="279"/>
    </location>
</feature>
<dbReference type="GeneID" id="43606940"/>
<dbReference type="EMBL" id="ANPB02000006">
    <property type="protein sequence ID" value="KAF4481504.1"/>
    <property type="molecule type" value="Genomic_DNA"/>
</dbReference>
<dbReference type="PANTHER" id="PTHR38166">
    <property type="entry name" value="C2H2-TYPE DOMAIN-CONTAINING PROTEIN-RELATED"/>
    <property type="match status" value="1"/>
</dbReference>
<evidence type="ECO:0000313" key="2">
    <source>
        <dbReference type="EMBL" id="KAF4481504.1"/>
    </source>
</evidence>
<organism evidence="2 3">
    <name type="scientific">Colletotrichum fructicola (strain Nara gc5)</name>
    <name type="common">Anthracnose fungus</name>
    <name type="synonym">Colletotrichum gloeosporioides (strain Nara gc5)</name>
    <dbReference type="NCBI Taxonomy" id="1213859"/>
    <lineage>
        <taxon>Eukaryota</taxon>
        <taxon>Fungi</taxon>
        <taxon>Dikarya</taxon>
        <taxon>Ascomycota</taxon>
        <taxon>Pezizomycotina</taxon>
        <taxon>Sordariomycetes</taxon>
        <taxon>Hypocreomycetidae</taxon>
        <taxon>Glomerellales</taxon>
        <taxon>Glomerellaceae</taxon>
        <taxon>Colletotrichum</taxon>
        <taxon>Colletotrichum gloeosporioides species complex</taxon>
    </lineage>
</organism>
<dbReference type="Proteomes" id="UP000011096">
    <property type="component" value="Unassembled WGS sequence"/>
</dbReference>
<reference evidence="2 3" key="1">
    <citation type="submission" date="2012-08" db="EMBL/GenBank/DDBJ databases">
        <authorList>
            <person name="Gan P.H.P."/>
            <person name="Ikeda K."/>
            <person name="Irieda H."/>
            <person name="Narusaka M."/>
            <person name="O'Connell R.J."/>
            <person name="Narusaka Y."/>
            <person name="Takano Y."/>
            <person name="Kubo Y."/>
            <person name="Shirasu K."/>
        </authorList>
    </citation>
    <scope>NUCLEOTIDE SEQUENCE [LARGE SCALE GENOMIC DNA]</scope>
    <source>
        <strain evidence="2 3">Nara gc5</strain>
    </source>
</reference>
<dbReference type="RefSeq" id="XP_066008315.1">
    <property type="nucleotide sequence ID" value="XM_066152395.1"/>
</dbReference>
<dbReference type="AlphaFoldDB" id="A0A7J6IWM3"/>
<dbReference type="OrthoDB" id="4828359at2759"/>
<gene>
    <name evidence="2" type="ORF">CGGC5_v010633</name>
</gene>
<accession>A0A7J6IWM3</accession>
<feature type="region of interest" description="Disordered" evidence="1">
    <location>
        <begin position="1"/>
        <end position="36"/>
    </location>
</feature>
<sequence length="407" mass="45675">MFRGTTDKQKGGRRSSDRTSTALWQPKIKPKIKPKKDKQDGLHLACPYTKCDDATQEQLFRCRAKAFPDTHRLKQHLYSVHRQKPHCTRCGEIFASNVGLEAHSRLTEGCNLSQKICIEGFNSTQEEQLRSKKRQPNLRTEEDKWRNIFRILFPDCSNIPDPYYRTTSGRSINLKDVESIFADTVPRELEERLFSKLEAISGSLDDDQRREVKSILKDFTSQRVRQITEKTGSTSRDVMDTAETIERDGQNSGCLPTDVDSQEESPEDTRIGLATPNEPVGNVPLGLELNPVHTDVPSQERPSGVLSESENDTLERTWAAWNEDMVEVSSYGWAIHDGLDRFVEALHTSDSDVPNTSSDCNLTDVLRLTFDDDHFAQGPAGGLSSGLAGIAMIHGNGRKKAPQTMAV</sequence>
<reference evidence="2 3" key="2">
    <citation type="submission" date="2020-04" db="EMBL/GenBank/DDBJ databases">
        <title>Genome sequencing and assembly of multiple isolates from the Colletotrichum gloeosporioides species complex.</title>
        <authorList>
            <person name="Gan P."/>
            <person name="Shirasu K."/>
        </authorList>
    </citation>
    <scope>NUCLEOTIDE SEQUENCE [LARGE SCALE GENOMIC DNA]</scope>
    <source>
        <strain evidence="2 3">Nara gc5</strain>
    </source>
</reference>